<sequence>MSTNVSRINITLPKDLAADLREIISPRERSKVIAEALKEKIARIKREESLKKLKGIWTKAGGIDFKSDKELTAWRRSLWASTNVRLNKKIRG</sequence>
<evidence type="ECO:0008006" key="3">
    <source>
        <dbReference type="Google" id="ProtNLM"/>
    </source>
</evidence>
<dbReference type="InterPro" id="IPR013321">
    <property type="entry name" value="Arc_rbn_hlx_hlx"/>
</dbReference>
<dbReference type="GO" id="GO:0006355">
    <property type="term" value="P:regulation of DNA-templated transcription"/>
    <property type="evidence" value="ECO:0007669"/>
    <property type="project" value="InterPro"/>
</dbReference>
<proteinExistence type="predicted"/>
<dbReference type="EMBL" id="MFBD01000018">
    <property type="protein sequence ID" value="OGD88750.1"/>
    <property type="molecule type" value="Genomic_DNA"/>
</dbReference>
<dbReference type="STRING" id="1797714.A3D04_04300"/>
<name>A0A1F5GA82_9BACT</name>
<accession>A0A1F5GA82</accession>
<dbReference type="AlphaFoldDB" id="A0A1F5GA82"/>
<comment type="caution">
    <text evidence="1">The sequence shown here is derived from an EMBL/GenBank/DDBJ whole genome shotgun (WGS) entry which is preliminary data.</text>
</comment>
<reference evidence="1 2" key="1">
    <citation type="journal article" date="2016" name="Nat. Commun.">
        <title>Thousands of microbial genomes shed light on interconnected biogeochemical processes in an aquifer system.</title>
        <authorList>
            <person name="Anantharaman K."/>
            <person name="Brown C.T."/>
            <person name="Hug L.A."/>
            <person name="Sharon I."/>
            <person name="Castelle C.J."/>
            <person name="Probst A.J."/>
            <person name="Thomas B.C."/>
            <person name="Singh A."/>
            <person name="Wilkins M.J."/>
            <person name="Karaoz U."/>
            <person name="Brodie E.L."/>
            <person name="Williams K.H."/>
            <person name="Hubbard S.S."/>
            <person name="Banfield J.F."/>
        </authorList>
    </citation>
    <scope>NUCLEOTIDE SEQUENCE [LARGE SCALE GENOMIC DNA]</scope>
</reference>
<organism evidence="1 2">
    <name type="scientific">Candidatus Curtissbacteria bacterium RIFCSPHIGHO2_02_FULL_40_16b</name>
    <dbReference type="NCBI Taxonomy" id="1797714"/>
    <lineage>
        <taxon>Bacteria</taxon>
        <taxon>Candidatus Curtissiibacteriota</taxon>
    </lineage>
</organism>
<evidence type="ECO:0000313" key="2">
    <source>
        <dbReference type="Proteomes" id="UP000177369"/>
    </source>
</evidence>
<protein>
    <recommendedName>
        <fullName evidence="3">Ribbon-helix-helix protein CopG domain-containing protein</fullName>
    </recommendedName>
</protein>
<evidence type="ECO:0000313" key="1">
    <source>
        <dbReference type="EMBL" id="OGD88750.1"/>
    </source>
</evidence>
<gene>
    <name evidence="1" type="ORF">A3D04_04300</name>
</gene>
<dbReference type="Gene3D" id="1.10.1220.10">
    <property type="entry name" value="Met repressor-like"/>
    <property type="match status" value="1"/>
</dbReference>
<dbReference type="Proteomes" id="UP000177369">
    <property type="component" value="Unassembled WGS sequence"/>
</dbReference>